<dbReference type="InterPro" id="IPR046336">
    <property type="entry name" value="Lon_prtase_N_sf"/>
</dbReference>
<protein>
    <recommendedName>
        <fullName evidence="1">Lon N-terminal domain-containing protein</fullName>
    </recommendedName>
</protein>
<dbReference type="PANTHER" id="PTHR46732">
    <property type="entry name" value="ATP-DEPENDENT PROTEASE LA (LON) DOMAIN PROTEIN"/>
    <property type="match status" value="1"/>
</dbReference>
<organism evidence="2">
    <name type="scientific">Picea sitchensis</name>
    <name type="common">Sitka spruce</name>
    <name type="synonym">Pinus sitchensis</name>
    <dbReference type="NCBI Taxonomy" id="3332"/>
    <lineage>
        <taxon>Eukaryota</taxon>
        <taxon>Viridiplantae</taxon>
        <taxon>Streptophyta</taxon>
        <taxon>Embryophyta</taxon>
        <taxon>Tracheophyta</taxon>
        <taxon>Spermatophyta</taxon>
        <taxon>Pinopsida</taxon>
        <taxon>Pinidae</taxon>
        <taxon>Conifers I</taxon>
        <taxon>Pinales</taxon>
        <taxon>Pinaceae</taxon>
        <taxon>Picea</taxon>
    </lineage>
</organism>
<dbReference type="SUPFAM" id="SSF88697">
    <property type="entry name" value="PUA domain-like"/>
    <property type="match status" value="1"/>
</dbReference>
<dbReference type="InterPro" id="IPR003111">
    <property type="entry name" value="Lon_prtase_N"/>
</dbReference>
<feature type="domain" description="Lon N-terminal" evidence="1">
    <location>
        <begin position="94"/>
        <end position="347"/>
    </location>
</feature>
<proteinExistence type="evidence at transcript level"/>
<name>A9P209_PICSI</name>
<accession>A9P209</accession>
<reference evidence="2" key="1">
    <citation type="journal article" date="2008" name="BMC Genomics">
        <title>A conifer genomics resource of 200,000 spruce (Picea spp.) ESTs and 6,464 high-quality, sequence-finished full-length cDNAs for Sitka spruce (Picea sitchensis).</title>
        <authorList>
            <person name="Ralph S.G."/>
            <person name="Chun H.J."/>
            <person name="Kolosova N."/>
            <person name="Cooper D."/>
            <person name="Oddy C."/>
            <person name="Ritland C.E."/>
            <person name="Kirkpatrick R."/>
            <person name="Moore R."/>
            <person name="Barber S."/>
            <person name="Holt R.A."/>
            <person name="Jones S.J."/>
            <person name="Marra M.A."/>
            <person name="Douglas C.J."/>
            <person name="Ritland K."/>
            <person name="Bohlmann J."/>
        </authorList>
    </citation>
    <scope>NUCLEOTIDE SEQUENCE</scope>
    <source>
        <tissue evidence="2">Green portion of the leader tissue</tissue>
    </source>
</reference>
<dbReference type="Gene3D" id="2.30.130.40">
    <property type="entry name" value="LON domain-like"/>
    <property type="match status" value="1"/>
</dbReference>
<evidence type="ECO:0000313" key="2">
    <source>
        <dbReference type="EMBL" id="ABK26920.1"/>
    </source>
</evidence>
<dbReference type="PANTHER" id="PTHR46732:SF5">
    <property type="entry name" value="ATP-DEPENDENT PROTEASE LA (LON) DOMAIN PROTEIN"/>
    <property type="match status" value="1"/>
</dbReference>
<dbReference type="InterPro" id="IPR015947">
    <property type="entry name" value="PUA-like_sf"/>
</dbReference>
<dbReference type="EMBL" id="EF087685">
    <property type="protein sequence ID" value="ABK26920.1"/>
    <property type="molecule type" value="mRNA"/>
</dbReference>
<sequence>MAMNAPTCLCLCSFAPQSQTNYGSPNYTTHFSSSVLTIKRKTPMLHSTRLKHLQIPATSHFTGTTFSPPTSWKLNVTSNSGGGLLKDESCAIELPCLPFTSTEVFVPSATTTLHLYEARFLALLEEAMEKHNNFFVHFVLDPVSDFGSSAMASFAASYGCLTLIENVKRIEIGALVTIRGIGRVNIVTLTQTEPYLRGIVEPKQDERPKDSSSVNAAVEELKLAVADLHRLQLKLKASKDEQLQTPLWNSLRWAEKDGFLDCNKVFLPRLEERISFAALQPLTASNNLLIFTGSYQDKRACCSNFSTTHSQTTPLIVVQQLQNYRYCYKKDCMRWNQQTLFKGWIMS</sequence>
<dbReference type="Pfam" id="PF02190">
    <property type="entry name" value="LON_substr_bdg"/>
    <property type="match status" value="1"/>
</dbReference>
<evidence type="ECO:0000259" key="1">
    <source>
        <dbReference type="PROSITE" id="PS51787"/>
    </source>
</evidence>
<dbReference type="PROSITE" id="PS51787">
    <property type="entry name" value="LON_N"/>
    <property type="match status" value="1"/>
</dbReference>
<dbReference type="AlphaFoldDB" id="A9P209"/>